<reference evidence="1" key="1">
    <citation type="submission" date="2021-02" db="EMBL/GenBank/DDBJ databases">
        <authorList>
            <person name="Nowell W R."/>
        </authorList>
    </citation>
    <scope>NUCLEOTIDE SEQUENCE</scope>
</reference>
<proteinExistence type="predicted"/>
<evidence type="ECO:0000313" key="1">
    <source>
        <dbReference type="EMBL" id="CAF4257757.1"/>
    </source>
</evidence>
<organism evidence="1 2">
    <name type="scientific">Rotaria sordida</name>
    <dbReference type="NCBI Taxonomy" id="392033"/>
    <lineage>
        <taxon>Eukaryota</taxon>
        <taxon>Metazoa</taxon>
        <taxon>Spiralia</taxon>
        <taxon>Gnathifera</taxon>
        <taxon>Rotifera</taxon>
        <taxon>Eurotatoria</taxon>
        <taxon>Bdelloidea</taxon>
        <taxon>Philodinida</taxon>
        <taxon>Philodinidae</taxon>
        <taxon>Rotaria</taxon>
    </lineage>
</organism>
<accession>A0A820F8X9</accession>
<gene>
    <name evidence="1" type="ORF">JBS370_LOCUS38960</name>
</gene>
<feature type="non-terminal residue" evidence="1">
    <location>
        <position position="1"/>
    </location>
</feature>
<sequence>MRVSILPKEQLEAIQKCAKLLNPHQVEAPT</sequence>
<dbReference type="Proteomes" id="UP000663836">
    <property type="component" value="Unassembled WGS sequence"/>
</dbReference>
<protein>
    <submittedName>
        <fullName evidence="1">Uncharacterized protein</fullName>
    </submittedName>
</protein>
<comment type="caution">
    <text evidence="1">The sequence shown here is derived from an EMBL/GenBank/DDBJ whole genome shotgun (WGS) entry which is preliminary data.</text>
</comment>
<name>A0A820F8X9_9BILA</name>
<dbReference type="EMBL" id="CAJOBD010023968">
    <property type="protein sequence ID" value="CAF4257757.1"/>
    <property type="molecule type" value="Genomic_DNA"/>
</dbReference>
<dbReference type="AlphaFoldDB" id="A0A820F8X9"/>
<evidence type="ECO:0000313" key="2">
    <source>
        <dbReference type="Proteomes" id="UP000663836"/>
    </source>
</evidence>